<protein>
    <recommendedName>
        <fullName evidence="3">DUF885 domain-containing protein</fullName>
    </recommendedName>
</protein>
<dbReference type="Pfam" id="PF05960">
    <property type="entry name" value="DUF885"/>
    <property type="match status" value="1"/>
</dbReference>
<proteinExistence type="predicted"/>
<organism evidence="1 2">
    <name type="scientific">Acetobacter nitrogenifigens DSM 23921 = NBRC 105050</name>
    <dbReference type="NCBI Taxonomy" id="1120919"/>
    <lineage>
        <taxon>Bacteria</taxon>
        <taxon>Pseudomonadati</taxon>
        <taxon>Pseudomonadota</taxon>
        <taxon>Alphaproteobacteria</taxon>
        <taxon>Acetobacterales</taxon>
        <taxon>Acetobacteraceae</taxon>
        <taxon>Acetobacter</taxon>
    </lineage>
</organism>
<dbReference type="InterPro" id="IPR010281">
    <property type="entry name" value="DUF885"/>
</dbReference>
<dbReference type="AlphaFoldDB" id="A0A511XDI2"/>
<dbReference type="RefSeq" id="WP_246789469.1">
    <property type="nucleotide sequence ID" value="NZ_AUBI01000014.1"/>
</dbReference>
<gene>
    <name evidence="1" type="ORF">ANI02nite_28960</name>
</gene>
<dbReference type="EMBL" id="BJYF01000023">
    <property type="protein sequence ID" value="GEN61012.1"/>
    <property type="molecule type" value="Genomic_DNA"/>
</dbReference>
<reference evidence="1 2" key="1">
    <citation type="submission" date="2019-07" db="EMBL/GenBank/DDBJ databases">
        <title>Whole genome shotgun sequence of Acetobacter nitrogenifigens NBRC 105050.</title>
        <authorList>
            <person name="Hosoyama A."/>
            <person name="Uohara A."/>
            <person name="Ohji S."/>
            <person name="Ichikawa N."/>
        </authorList>
    </citation>
    <scope>NUCLEOTIDE SEQUENCE [LARGE SCALE GENOMIC DNA]</scope>
    <source>
        <strain evidence="1 2">NBRC 105050</strain>
    </source>
</reference>
<evidence type="ECO:0000313" key="2">
    <source>
        <dbReference type="Proteomes" id="UP000321635"/>
    </source>
</evidence>
<sequence>MEDQPLSILAQEGVSGLLLSIGPRFARGCAPDIVPLMNMHAPRAVRRIFLAVTVSMIGIAAHAAPPASSTLDAIEKAHFDAEWAASPVSSTLLGVHNADGELDDVSVAATVAQTARLRREKDALTALDVSSLPQRRQDDRDVLVAEINGELLSNERIQPYAHNPDSYVSLATNALYSLIDRDFAPLSERMKNVIAREKLIPAMLATGESQLTQVPAIFIEISKEDLAGAVSFVKDNVPEAFAGVKDPALQAQLRSSTASVLDALQMFGTKLESIKPSGGFALGADTMKAMLAADMVDTPLDTVIAAGRAQLKRDQIAFHQAEREVDPSHPKNALAEIRKDHVAADALNQLVRDQLKDAQSFVTTHRIVTLPNATLPVVTDTPSFQRSLITAATDWPGAFETKATTSFYYVTPIDPKLDAKKAEESLEDFNTPSLLNITVHEAMPGHFVQGLYLRANPGWTLTRKGAQSYSTTEGWAHYTEQMMVEQGFHAQDARLHLAQLQDALLRDCRFLAAFGMHTQGMSLKDATGMMQRECYQSSVMAYKEARRGTADPGYYSYLLGKLMILHLREDMRKRDGASFSLQKFHDGLLSSGLVPMKIIRRELTGADAPML</sequence>
<keyword evidence="2" id="KW-1185">Reference proteome</keyword>
<name>A0A511XDI2_9PROT</name>
<dbReference type="PANTHER" id="PTHR33361">
    <property type="entry name" value="GLR0591 PROTEIN"/>
    <property type="match status" value="1"/>
</dbReference>
<evidence type="ECO:0008006" key="3">
    <source>
        <dbReference type="Google" id="ProtNLM"/>
    </source>
</evidence>
<dbReference type="PANTHER" id="PTHR33361:SF15">
    <property type="entry name" value="DUF885 FAMILY LIPOPROTEIN"/>
    <property type="match status" value="1"/>
</dbReference>
<comment type="caution">
    <text evidence="1">The sequence shown here is derived from an EMBL/GenBank/DDBJ whole genome shotgun (WGS) entry which is preliminary data.</text>
</comment>
<accession>A0A511XDI2</accession>
<dbReference type="STRING" id="1120919.GCA_000429165_03002"/>
<dbReference type="Proteomes" id="UP000321635">
    <property type="component" value="Unassembled WGS sequence"/>
</dbReference>
<evidence type="ECO:0000313" key="1">
    <source>
        <dbReference type="EMBL" id="GEN61012.1"/>
    </source>
</evidence>